<gene>
    <name evidence="2" type="ORF">JMJ35_000505</name>
</gene>
<dbReference type="Proteomes" id="UP001166286">
    <property type="component" value="Unassembled WGS sequence"/>
</dbReference>
<protein>
    <recommendedName>
        <fullName evidence="1">NAD-dependent epimerase/dehydratase domain-containing protein</fullName>
    </recommendedName>
</protein>
<dbReference type="PANTHER" id="PTHR48079:SF6">
    <property type="entry name" value="NAD(P)-BINDING DOMAIN-CONTAINING PROTEIN-RELATED"/>
    <property type="match status" value="1"/>
</dbReference>
<dbReference type="Gene3D" id="3.40.50.720">
    <property type="entry name" value="NAD(P)-binding Rossmann-like Domain"/>
    <property type="match status" value="1"/>
</dbReference>
<dbReference type="InterPro" id="IPR051783">
    <property type="entry name" value="NAD(P)-dependent_oxidoreduct"/>
</dbReference>
<dbReference type="GO" id="GO:0004029">
    <property type="term" value="F:aldehyde dehydrogenase (NAD+) activity"/>
    <property type="evidence" value="ECO:0007669"/>
    <property type="project" value="TreeGrafter"/>
</dbReference>
<proteinExistence type="predicted"/>
<dbReference type="SUPFAM" id="SSF51735">
    <property type="entry name" value="NAD(P)-binding Rossmann-fold domains"/>
    <property type="match status" value="1"/>
</dbReference>
<dbReference type="GO" id="GO:0005737">
    <property type="term" value="C:cytoplasm"/>
    <property type="evidence" value="ECO:0007669"/>
    <property type="project" value="TreeGrafter"/>
</dbReference>
<dbReference type="InterPro" id="IPR001509">
    <property type="entry name" value="Epimerase_deHydtase"/>
</dbReference>
<dbReference type="Pfam" id="PF01370">
    <property type="entry name" value="Epimerase"/>
    <property type="match status" value="1"/>
</dbReference>
<dbReference type="PANTHER" id="PTHR48079">
    <property type="entry name" value="PROTEIN YEEZ"/>
    <property type="match status" value="1"/>
</dbReference>
<evidence type="ECO:0000313" key="2">
    <source>
        <dbReference type="EMBL" id="KAK0517350.1"/>
    </source>
</evidence>
<dbReference type="EMBL" id="JAFEKC020000001">
    <property type="protein sequence ID" value="KAK0517350.1"/>
    <property type="molecule type" value="Genomic_DNA"/>
</dbReference>
<evidence type="ECO:0000259" key="1">
    <source>
        <dbReference type="Pfam" id="PF01370"/>
    </source>
</evidence>
<name>A0AA39VA32_9LECA</name>
<dbReference type="AlphaFoldDB" id="A0AA39VA32"/>
<comment type="caution">
    <text evidence="2">The sequence shown here is derived from an EMBL/GenBank/DDBJ whole genome shotgun (WGS) entry which is preliminary data.</text>
</comment>
<evidence type="ECO:0000313" key="3">
    <source>
        <dbReference type="Proteomes" id="UP001166286"/>
    </source>
</evidence>
<accession>A0AA39VA32</accession>
<dbReference type="InterPro" id="IPR036291">
    <property type="entry name" value="NAD(P)-bd_dom_sf"/>
</dbReference>
<sequence length="338" mass="37384">MSTPRQKTVLVTGANGYIGNAVAKAFVRAGWTTWGLVRNAETRPALRAEEIIAVLGSADDKHFVSKLDNQNRVFVFDVIVSVTEQKTDYASHFNNTIELFRVLATIANRNGVRPLVLFTSGSKDYGMTGLHGSQGLAPHTEGSALKPPPFLADRVSHAIKVLDHKDLFDAVLLRSTSVYGYSSSYYGQMFDLAAKAAVKGVLEIAADQKTIMHATHVDDCAEAYVAIAEADREVVKGQCYNISGDRYETLEEVANALVEEYKIADGVKFLPVREKIQFDSLQPVLGFSQWVDSEKLRKDTGWKPRRQLFSEGLRIYRKAYEAAGAQKHANVRKVQALV</sequence>
<keyword evidence="3" id="KW-1185">Reference proteome</keyword>
<feature type="domain" description="NAD-dependent epimerase/dehydratase" evidence="1">
    <location>
        <begin position="9"/>
        <end position="242"/>
    </location>
</feature>
<organism evidence="2 3">
    <name type="scientific">Cladonia borealis</name>
    <dbReference type="NCBI Taxonomy" id="184061"/>
    <lineage>
        <taxon>Eukaryota</taxon>
        <taxon>Fungi</taxon>
        <taxon>Dikarya</taxon>
        <taxon>Ascomycota</taxon>
        <taxon>Pezizomycotina</taxon>
        <taxon>Lecanoromycetes</taxon>
        <taxon>OSLEUM clade</taxon>
        <taxon>Lecanoromycetidae</taxon>
        <taxon>Lecanorales</taxon>
        <taxon>Lecanorineae</taxon>
        <taxon>Cladoniaceae</taxon>
        <taxon>Cladonia</taxon>
    </lineage>
</organism>
<reference evidence="2" key="1">
    <citation type="submission" date="2023-03" db="EMBL/GenBank/DDBJ databases">
        <title>Complete genome of Cladonia borealis.</title>
        <authorList>
            <person name="Park H."/>
        </authorList>
    </citation>
    <scope>NUCLEOTIDE SEQUENCE</scope>
    <source>
        <strain evidence="2">ANT050790</strain>
    </source>
</reference>